<dbReference type="PROSITE" id="PS00022">
    <property type="entry name" value="EGF_1"/>
    <property type="match status" value="1"/>
</dbReference>
<dbReference type="EMBL" id="GG738873">
    <property type="protein sequence ID" value="EFC43507.1"/>
    <property type="molecule type" value="Genomic_DNA"/>
</dbReference>
<dbReference type="SUPFAM" id="SSF50985">
    <property type="entry name" value="RCC1/BLIP-II"/>
    <property type="match status" value="1"/>
</dbReference>
<feature type="disulfide bond" evidence="2">
    <location>
        <begin position="781"/>
        <end position="790"/>
    </location>
</feature>
<dbReference type="RefSeq" id="XP_002676251.1">
    <property type="nucleotide sequence ID" value="XM_002676205.1"/>
</dbReference>
<gene>
    <name evidence="6" type="ORF">NAEGRDRAFT_49703</name>
</gene>
<feature type="repeat" description="RCC1" evidence="3">
    <location>
        <begin position="295"/>
        <end position="349"/>
    </location>
</feature>
<keyword evidence="1" id="KW-0677">Repeat</keyword>
<dbReference type="Proteomes" id="UP000006671">
    <property type="component" value="Unassembled WGS sequence"/>
</dbReference>
<evidence type="ECO:0000313" key="6">
    <source>
        <dbReference type="EMBL" id="EFC43507.1"/>
    </source>
</evidence>
<dbReference type="SUPFAM" id="SSF56496">
    <property type="entry name" value="Fibrinogen C-terminal domain-like"/>
    <property type="match status" value="1"/>
</dbReference>
<dbReference type="Gene3D" id="2.130.10.30">
    <property type="entry name" value="Regulator of chromosome condensation 1/beta-lactamase-inhibitor protein II"/>
    <property type="match status" value="2"/>
</dbReference>
<evidence type="ECO:0000259" key="5">
    <source>
        <dbReference type="PROSITE" id="PS51406"/>
    </source>
</evidence>
<dbReference type="InterPro" id="IPR000742">
    <property type="entry name" value="EGF"/>
</dbReference>
<reference evidence="6 7" key="1">
    <citation type="journal article" date="2010" name="Cell">
        <title>The genome of Naegleria gruberi illuminates early eukaryotic versatility.</title>
        <authorList>
            <person name="Fritz-Laylin L.K."/>
            <person name="Prochnik S.E."/>
            <person name="Ginger M.L."/>
            <person name="Dacks J.B."/>
            <person name="Carpenter M.L."/>
            <person name="Field M.C."/>
            <person name="Kuo A."/>
            <person name="Paredez A."/>
            <person name="Chapman J."/>
            <person name="Pham J."/>
            <person name="Shu S."/>
            <person name="Neupane R."/>
            <person name="Cipriano M."/>
            <person name="Mancuso J."/>
            <person name="Tu H."/>
            <person name="Salamov A."/>
            <person name="Lindquist E."/>
            <person name="Shapiro H."/>
            <person name="Lucas S."/>
            <person name="Grigoriev I.V."/>
            <person name="Cande W.Z."/>
            <person name="Fulton C."/>
            <person name="Rokhsar D.S."/>
            <person name="Dawson S.C."/>
        </authorList>
    </citation>
    <scope>NUCLEOTIDE SEQUENCE [LARGE SCALE GENOMIC DNA]</scope>
    <source>
        <strain evidence="6 7">NEG-M</strain>
    </source>
</reference>
<dbReference type="InterPro" id="IPR000408">
    <property type="entry name" value="Reg_chr_condens"/>
</dbReference>
<keyword evidence="2" id="KW-1015">Disulfide bond</keyword>
<feature type="repeat" description="RCC1" evidence="3">
    <location>
        <begin position="242"/>
        <end position="294"/>
    </location>
</feature>
<dbReference type="InterPro" id="IPR058923">
    <property type="entry name" value="RCC1-like_dom"/>
</dbReference>
<dbReference type="NCBIfam" id="NF040941">
    <property type="entry name" value="GGGWT_bact"/>
    <property type="match status" value="1"/>
</dbReference>
<sequence>MTTLPLVLLIYDTVEISGYIDINNQEQQYEMSLVKSWKDKQKSFINVMTNLQEERDKFVSSRAKPIAIDKEDALNLAAPILEQLNINKTIFESMVSKNNQNVAKVLSWELENSYILSLGLNSIEDLGRKSSDVMNGVFAFGLNERSQLATGGTKTKFVPTFVNGFRGAKIEQIALGYFSAYAIDSSGKLWSWGANDQGQLGDRTWDEKNRPFSVYRYAALMNQTMVRVCAGFKHALVLSNTNRLYSMGYNGWGQLGTNNNVSQGEPIEVITKHINETITDIQCGYGHNLILTTSGRVYSWGLNNYYQVGDNSTTNRLLPKILSQFGPNTTCFATMIHTKAFHNFVYCKDRTLYSWGKSDAGQTGTGLTNSNVLVPTKVYYSFQPVVDITSNEDNSYLFLADGTVMAVGYCSNIEIFAGSSCYDTKPYHWTGTPISKIYSLSPSGKFVRMNNHVTMTLPWYMRKMTYFDLGEIGYLLKADDTVPSLVNNGFSMYTRNISKNENVWSMIEYNITSNEGFPDSIHNSHFFKHNEEMYLFGGIVNNNVSNAIYKCPLYDLKQWEKTPFSLPVPVASGMIMQSGDYVYIFGGISRIFSYRPLTDIEDPSNVPSFTPVILDTIMRAPLSNITQFEIVNGSVIPVPLYSAFIEVVGDYIYLFGGSTTFESSSFNIFRATTENPLKWEMTFGLLPYYMTSSGIISSQGGYIYIYGGSNTTDGNAGPYFAVAEKEDPVGSWMAVYDGENRTSEWCKQNPFFCVYCNNFQASSKSVCSSKGVCVDYDTCQCEYGHFGKFCELVGVVSINGLRRYADGTFAKNCAEYSNPTNSSKTYQGMTGRGLYLIQGSLGFPPLAVFCEQETSSFSRHDIYTIPLSLYWNTNYSNSIPSRMYSNSYWSNEYISTSNVSIWSTDGSVYSYCLSSDNNVPTGKLYCFSAPNLGVTCNYAGVCVDGQCFCGPSRYGPSCSIVGIVGCGEGRKFADFTYARTCQDYRYPTNSSRVYGGNVGDGVYTIQPDPSVAPFNVYCDMTTDGGGYTLVNKIATGQPYGPADVWNSKINIRGTLDKYTPDTVLIGDLLNYWSSFGTVKIEINKDSAMQHYILFNVAGTDFKNWFTPQKIQSSSYGLSSYVNSYTAFTMQLTGPSITPRHFIIQYGFGGCGSERDWLSVIHSSDGCNGNNWTYFPYGYAIRYTKETIGYNTYLSTSLIADTLTIMVK</sequence>
<evidence type="ECO:0000313" key="7">
    <source>
        <dbReference type="Proteomes" id="UP000006671"/>
    </source>
</evidence>
<dbReference type="PROSITE" id="PS50012">
    <property type="entry name" value="RCC1_3"/>
    <property type="match status" value="5"/>
</dbReference>
<feature type="repeat" description="RCC1" evidence="3">
    <location>
        <begin position="135"/>
        <end position="186"/>
    </location>
</feature>
<dbReference type="PANTHER" id="PTHR22870:SF466">
    <property type="entry name" value="ANKYRIN REPEAT-CONTAINING PROTEIN"/>
    <property type="match status" value="1"/>
</dbReference>
<feature type="domain" description="EGF-like" evidence="4">
    <location>
        <begin position="758"/>
        <end position="791"/>
    </location>
</feature>
<keyword evidence="2" id="KW-0245">EGF-like domain</keyword>
<dbReference type="AlphaFoldDB" id="D2VI08"/>
<dbReference type="InterPro" id="IPR015915">
    <property type="entry name" value="Kelch-typ_b-propeller"/>
</dbReference>
<proteinExistence type="predicted"/>
<dbReference type="PROSITE" id="PS50026">
    <property type="entry name" value="EGF_3"/>
    <property type="match status" value="1"/>
</dbReference>
<keyword evidence="7" id="KW-1185">Reference proteome</keyword>
<comment type="caution">
    <text evidence="2">Lacks conserved residue(s) required for the propagation of feature annotation.</text>
</comment>
<feature type="repeat" description="RCC1" evidence="3">
    <location>
        <begin position="187"/>
        <end position="241"/>
    </location>
</feature>
<dbReference type="PANTHER" id="PTHR22870">
    <property type="entry name" value="REGULATOR OF CHROMOSOME CONDENSATION"/>
    <property type="match status" value="1"/>
</dbReference>
<evidence type="ECO:0000259" key="4">
    <source>
        <dbReference type="PROSITE" id="PS50026"/>
    </source>
</evidence>
<dbReference type="InterPro" id="IPR014716">
    <property type="entry name" value="Fibrinogen_a/b/g_C_1"/>
</dbReference>
<evidence type="ECO:0000256" key="3">
    <source>
        <dbReference type="PROSITE-ProRule" id="PRU00235"/>
    </source>
</evidence>
<dbReference type="Gene3D" id="2.120.10.80">
    <property type="entry name" value="Kelch-type beta propeller"/>
    <property type="match status" value="1"/>
</dbReference>
<dbReference type="VEuPathDB" id="AmoebaDB:NAEGRDRAFT_49703"/>
<dbReference type="InParanoid" id="D2VI08"/>
<evidence type="ECO:0000256" key="2">
    <source>
        <dbReference type="PROSITE-ProRule" id="PRU00076"/>
    </source>
</evidence>
<dbReference type="PROSITE" id="PS51406">
    <property type="entry name" value="FIBRINOGEN_C_2"/>
    <property type="match status" value="1"/>
</dbReference>
<organism evidence="7">
    <name type="scientific">Naegleria gruberi</name>
    <name type="common">Amoeba</name>
    <dbReference type="NCBI Taxonomy" id="5762"/>
    <lineage>
        <taxon>Eukaryota</taxon>
        <taxon>Discoba</taxon>
        <taxon>Heterolobosea</taxon>
        <taxon>Tetramitia</taxon>
        <taxon>Eutetramitia</taxon>
        <taxon>Vahlkampfiidae</taxon>
        <taxon>Naegleria</taxon>
    </lineage>
</organism>
<dbReference type="SUPFAM" id="SSF117281">
    <property type="entry name" value="Kelch motif"/>
    <property type="match status" value="1"/>
</dbReference>
<dbReference type="eggNOG" id="KOG1426">
    <property type="taxonomic scope" value="Eukaryota"/>
</dbReference>
<dbReference type="InterPro" id="IPR051210">
    <property type="entry name" value="Ub_ligase/GEF_domain"/>
</dbReference>
<dbReference type="InterPro" id="IPR036056">
    <property type="entry name" value="Fibrinogen-like_C"/>
</dbReference>
<dbReference type="InterPro" id="IPR009091">
    <property type="entry name" value="RCC1/BLIP-II"/>
</dbReference>
<dbReference type="PROSITE" id="PS00626">
    <property type="entry name" value="RCC1_2"/>
    <property type="match status" value="1"/>
</dbReference>
<accession>D2VI08</accession>
<dbReference type="KEGG" id="ngr:NAEGRDRAFT_49703"/>
<dbReference type="GeneID" id="8853091"/>
<dbReference type="InterPro" id="IPR002181">
    <property type="entry name" value="Fibrinogen_a/b/g_C_dom"/>
</dbReference>
<protein>
    <submittedName>
        <fullName evidence="6">Predicted protein</fullName>
    </submittedName>
</protein>
<dbReference type="PRINTS" id="PR00633">
    <property type="entry name" value="RCCNDNSATION"/>
</dbReference>
<feature type="repeat" description="RCC1" evidence="3">
    <location>
        <begin position="350"/>
        <end position="401"/>
    </location>
</feature>
<name>D2VI08_NAEGR</name>
<dbReference type="Pfam" id="PF25390">
    <property type="entry name" value="WD40_RLD"/>
    <property type="match status" value="1"/>
</dbReference>
<dbReference type="Gene3D" id="3.90.215.10">
    <property type="entry name" value="Gamma Fibrinogen, chain A, domain 1"/>
    <property type="match status" value="1"/>
</dbReference>
<dbReference type="Pfam" id="PF00147">
    <property type="entry name" value="Fibrinogen_C"/>
    <property type="match status" value="1"/>
</dbReference>
<feature type="domain" description="Fibrinogen C-terminal" evidence="5">
    <location>
        <begin position="972"/>
        <end position="1030"/>
    </location>
</feature>
<dbReference type="OrthoDB" id="61110at2759"/>
<evidence type="ECO:0000256" key="1">
    <source>
        <dbReference type="ARBA" id="ARBA00022737"/>
    </source>
</evidence>